<evidence type="ECO:0000313" key="2">
    <source>
        <dbReference type="Proteomes" id="UP000305675"/>
    </source>
</evidence>
<dbReference type="PANTHER" id="PTHR48100:SF1">
    <property type="entry name" value="HISTIDINE PHOSPHATASE FAMILY PROTEIN-RELATED"/>
    <property type="match status" value="1"/>
</dbReference>
<dbReference type="AlphaFoldDB" id="A0A4U1BLG3"/>
<dbReference type="GO" id="GO:0005737">
    <property type="term" value="C:cytoplasm"/>
    <property type="evidence" value="ECO:0007669"/>
    <property type="project" value="TreeGrafter"/>
</dbReference>
<dbReference type="InterPro" id="IPR029033">
    <property type="entry name" value="His_PPase_superfam"/>
</dbReference>
<dbReference type="Proteomes" id="UP000305675">
    <property type="component" value="Unassembled WGS sequence"/>
</dbReference>
<keyword evidence="2" id="KW-1185">Reference proteome</keyword>
<proteinExistence type="predicted"/>
<dbReference type="EMBL" id="SWCJ01000018">
    <property type="protein sequence ID" value="TKB51645.1"/>
    <property type="molecule type" value="Genomic_DNA"/>
</dbReference>
<reference evidence="1 2" key="1">
    <citation type="submission" date="2019-04" db="EMBL/GenBank/DDBJ databases">
        <authorList>
            <person name="Hwang J.C."/>
        </authorList>
    </citation>
    <scope>NUCLEOTIDE SEQUENCE [LARGE SCALE GENOMIC DNA]</scope>
    <source>
        <strain evidence="1 2">IMCC35002</strain>
    </source>
</reference>
<organism evidence="1 2">
    <name type="scientific">Ferrimonas aestuarii</name>
    <dbReference type="NCBI Taxonomy" id="2569539"/>
    <lineage>
        <taxon>Bacteria</taxon>
        <taxon>Pseudomonadati</taxon>
        <taxon>Pseudomonadota</taxon>
        <taxon>Gammaproteobacteria</taxon>
        <taxon>Alteromonadales</taxon>
        <taxon>Ferrimonadaceae</taxon>
        <taxon>Ferrimonas</taxon>
    </lineage>
</organism>
<accession>A0A4U1BLG3</accession>
<dbReference type="Gene3D" id="3.40.50.1240">
    <property type="entry name" value="Phosphoglycerate mutase-like"/>
    <property type="match status" value="1"/>
</dbReference>
<protein>
    <submittedName>
        <fullName evidence="1">Histidine phosphatase family protein</fullName>
    </submittedName>
</protein>
<comment type="caution">
    <text evidence="1">The sequence shown here is derived from an EMBL/GenBank/DDBJ whole genome shotgun (WGS) entry which is preliminary data.</text>
</comment>
<dbReference type="OrthoDB" id="280692at2"/>
<dbReference type="PANTHER" id="PTHR48100">
    <property type="entry name" value="BROAD-SPECIFICITY PHOSPHATASE YOR283W-RELATED"/>
    <property type="match status" value="1"/>
</dbReference>
<dbReference type="SUPFAM" id="SSF53254">
    <property type="entry name" value="Phosphoglycerate mutase-like"/>
    <property type="match status" value="1"/>
</dbReference>
<dbReference type="Pfam" id="PF00300">
    <property type="entry name" value="His_Phos_1"/>
    <property type="match status" value="2"/>
</dbReference>
<gene>
    <name evidence="1" type="ORF">FCL42_17535</name>
</gene>
<dbReference type="InterPro" id="IPR013078">
    <property type="entry name" value="His_Pase_superF_clade-1"/>
</dbReference>
<dbReference type="GO" id="GO:0016791">
    <property type="term" value="F:phosphatase activity"/>
    <property type="evidence" value="ECO:0007669"/>
    <property type="project" value="TreeGrafter"/>
</dbReference>
<dbReference type="RefSeq" id="WP_136864734.1">
    <property type="nucleotide sequence ID" value="NZ_SWCJ01000018.1"/>
</dbReference>
<name>A0A4U1BLG3_9GAMM</name>
<sequence length="229" mass="25731">MELYLLRHGQAMFGSKDYDRLSDLGHKQALCLGDELGQWQLSHAKLMTGALKRQQQTFAGVHTGLGERLPEQWLVDANADAGLNEINVAELMPVYWPQACARLGLDISPQQASEQVHQFMPLLSEAIRLWMDDGQGQVTESFEQFQQRVLTALTEHGDHNRPTLAVTSGGVISLMTALATGDGPRPMAELIHQVNNCSITHLKYARGQWHLQAFNINGHLRRQQMLTWR</sequence>
<evidence type="ECO:0000313" key="1">
    <source>
        <dbReference type="EMBL" id="TKB51645.1"/>
    </source>
</evidence>
<dbReference type="InterPro" id="IPR050275">
    <property type="entry name" value="PGM_Phosphatase"/>
</dbReference>
<dbReference type="SMART" id="SM00855">
    <property type="entry name" value="PGAM"/>
    <property type="match status" value="1"/>
</dbReference>